<dbReference type="Gene3D" id="2.40.70.10">
    <property type="entry name" value="Acid Proteases"/>
    <property type="match status" value="1"/>
</dbReference>
<feature type="domain" description="Peptidase A2" evidence="2">
    <location>
        <begin position="436"/>
        <end position="473"/>
    </location>
</feature>
<dbReference type="OrthoDB" id="7552070at2759"/>
<sequence>MDLNTLLQSQTEIHGRISRSVDNLRKMGSANITLSAVETRIRIIDQLWAKFEAQHDLIRAGYKERFDQSEYSTSDIFEDTENTYVLQRSALDEYANRYKAAPAAPAPGGELLGDRAPKTALPRIKLQNFSGAYADWPSFRDLFQSVIGENASISNIERFHYLRSCLQGPAEKLIRPLAVTGENYDRAWAILAKHYENKKELIRSNFAAFTAVGRMKGDTAEELSRIYHAVTTAVNAAESIGRPIESNGMDLFNHFVIELFDSRTRLEWESSTSDSLDPPDHSTLLSFISKRILTLNAAKPKNVAKAPGDSSRSAKAHLAKRGSDAAQCVICKEKHSIMMCREFKAKSASERKSIVESSKLCYNCLGNHPVARCQSLKNCFTCKARHHTLLHDAYAATKVAEVSTLSAFREEEDRKAILLATARVTVADRYGNPHTIRALIDQGSEVSLISEALVQQLRLPRTHSAVSIIGIGGARSGATRGKVKLALTSKATGAEFSAVAFILPRLSSYQGTTMTSSTAWPHIKRLTLAEPHYLKDDPVDVLLGAEVYSIILEDGLRKGGPHAPIAQRTILGWILSGGVEGRYIVRLPFSLSPMNLAETRKPAERLLTTMERKSSQDSRFGQLYRMLMREYEDLQHMQLLANDIETRFPRGAASLQRDCYVDDIVTEANSLSDAISLQTELRKLCMAGGFPLRKWAANCKEILTGIPPEHRTQKTPLAWESEVHSTLGLRWHPSTNHFAFEIHQHSVTGYTKRRVLAETARLFDPLGYLAPVIIRAKILIQSALLQQLKWDAPLPSADARRWKLFLEELPLLKRVRIHRWLGTSAEVECAELHASTFLWTDSKVVLHWIRGHASQWKTYVVNSVSYIQQHLPEARWQHIPGRDNPADCASRGISPNEIVNHPLWWTGPPWLCKENSCWPNERTEIREDNLPEKRVVAHQSAQQLQSEPELLLRFSSLHRLQRVTAWCLRWRRATTRGNERVPFNTKQTLQTDELDAALFQWIPLIQRIHYPEEVTVISAHRLASPRSKLAKLSPFLDENGMLRVGGRLKNAILSYDEHHPIIIPTTSWLTKLLIEACHRRTLHGGVQLTLGLLRLRF</sequence>
<dbReference type="InterPro" id="IPR001995">
    <property type="entry name" value="Peptidase_A2_cat"/>
</dbReference>
<dbReference type="PANTHER" id="PTHR47331">
    <property type="entry name" value="PHD-TYPE DOMAIN-CONTAINING PROTEIN"/>
    <property type="match status" value="1"/>
</dbReference>
<dbReference type="Pfam" id="PF05380">
    <property type="entry name" value="Peptidase_A17"/>
    <property type="match status" value="1"/>
</dbReference>
<proteinExistence type="predicted"/>
<dbReference type="Pfam" id="PF03564">
    <property type="entry name" value="DUF1759"/>
    <property type="match status" value="1"/>
</dbReference>
<comment type="caution">
    <text evidence="3">The sequence shown here is derived from an EMBL/GenBank/DDBJ whole genome shotgun (WGS) entry which is preliminary data.</text>
</comment>
<dbReference type="GO" id="GO:0006508">
    <property type="term" value="P:proteolysis"/>
    <property type="evidence" value="ECO:0007669"/>
    <property type="project" value="InterPro"/>
</dbReference>
<evidence type="ECO:0000256" key="1">
    <source>
        <dbReference type="ARBA" id="ARBA00022801"/>
    </source>
</evidence>
<dbReference type="EMBL" id="LBMM01011421">
    <property type="protein sequence ID" value="KMQ86853.1"/>
    <property type="molecule type" value="Genomic_DNA"/>
</dbReference>
<accession>A0A0J7K8U1</accession>
<dbReference type="InterPro" id="IPR021109">
    <property type="entry name" value="Peptidase_aspartic_dom_sf"/>
</dbReference>
<dbReference type="InterPro" id="IPR005312">
    <property type="entry name" value="DUF1759"/>
</dbReference>
<name>A0A0J7K8U1_LASNI</name>
<dbReference type="STRING" id="67767.A0A0J7K8U1"/>
<dbReference type="AlphaFoldDB" id="A0A0J7K8U1"/>
<keyword evidence="4" id="KW-1185">Reference proteome</keyword>
<protein>
    <recommendedName>
        <fullName evidence="2">Peptidase A2 domain-containing protein</fullName>
    </recommendedName>
</protein>
<organism evidence="3 4">
    <name type="scientific">Lasius niger</name>
    <name type="common">Black garden ant</name>
    <dbReference type="NCBI Taxonomy" id="67767"/>
    <lineage>
        <taxon>Eukaryota</taxon>
        <taxon>Metazoa</taxon>
        <taxon>Ecdysozoa</taxon>
        <taxon>Arthropoda</taxon>
        <taxon>Hexapoda</taxon>
        <taxon>Insecta</taxon>
        <taxon>Pterygota</taxon>
        <taxon>Neoptera</taxon>
        <taxon>Endopterygota</taxon>
        <taxon>Hymenoptera</taxon>
        <taxon>Apocrita</taxon>
        <taxon>Aculeata</taxon>
        <taxon>Formicoidea</taxon>
        <taxon>Formicidae</taxon>
        <taxon>Formicinae</taxon>
        <taxon>Lasius</taxon>
        <taxon>Lasius</taxon>
    </lineage>
</organism>
<gene>
    <name evidence="3" type="ORF">RF55_14053</name>
</gene>
<keyword evidence="1" id="KW-0378">Hydrolase</keyword>
<dbReference type="PaxDb" id="67767-A0A0J7K8U1"/>
<evidence type="ECO:0000313" key="3">
    <source>
        <dbReference type="EMBL" id="KMQ86853.1"/>
    </source>
</evidence>
<dbReference type="CDD" id="cd00303">
    <property type="entry name" value="retropepsin_like"/>
    <property type="match status" value="1"/>
</dbReference>
<dbReference type="GO" id="GO:0004190">
    <property type="term" value="F:aspartic-type endopeptidase activity"/>
    <property type="evidence" value="ECO:0007669"/>
    <property type="project" value="InterPro"/>
</dbReference>
<dbReference type="PROSITE" id="PS50175">
    <property type="entry name" value="ASP_PROT_RETROV"/>
    <property type="match status" value="1"/>
</dbReference>
<evidence type="ECO:0000313" key="4">
    <source>
        <dbReference type="Proteomes" id="UP000036403"/>
    </source>
</evidence>
<reference evidence="3 4" key="1">
    <citation type="submission" date="2015-04" db="EMBL/GenBank/DDBJ databases">
        <title>Lasius niger genome sequencing.</title>
        <authorList>
            <person name="Konorov E.A."/>
            <person name="Nikitin M.A."/>
            <person name="Kirill M.V."/>
            <person name="Chang P."/>
        </authorList>
    </citation>
    <scope>NUCLEOTIDE SEQUENCE [LARGE SCALE GENOMIC DNA]</scope>
    <source>
        <tissue evidence="3">Whole</tissue>
    </source>
</reference>
<dbReference type="InterPro" id="IPR008042">
    <property type="entry name" value="Retrotrans_Pao"/>
</dbReference>
<dbReference type="Proteomes" id="UP000036403">
    <property type="component" value="Unassembled WGS sequence"/>
</dbReference>
<evidence type="ECO:0000259" key="2">
    <source>
        <dbReference type="PROSITE" id="PS50175"/>
    </source>
</evidence>